<comment type="caution">
    <text evidence="2">The sequence shown here is derived from an EMBL/GenBank/DDBJ whole genome shotgun (WGS) entry which is preliminary data.</text>
</comment>
<name>A0ABR4N578_9FUNG</name>
<proteinExistence type="predicted"/>
<evidence type="ECO:0000313" key="3">
    <source>
        <dbReference type="Proteomes" id="UP001527925"/>
    </source>
</evidence>
<accession>A0ABR4N578</accession>
<reference evidence="2 3" key="1">
    <citation type="submission" date="2023-09" db="EMBL/GenBank/DDBJ databases">
        <title>Pangenome analysis of Batrachochytrium dendrobatidis and related Chytrids.</title>
        <authorList>
            <person name="Yacoub M.N."/>
            <person name="Stajich J.E."/>
            <person name="James T.Y."/>
        </authorList>
    </citation>
    <scope>NUCLEOTIDE SEQUENCE [LARGE SCALE GENOMIC DNA]</scope>
    <source>
        <strain evidence="2 3">JEL0888</strain>
    </source>
</reference>
<feature type="compositionally biased region" description="Basic residues" evidence="1">
    <location>
        <begin position="636"/>
        <end position="649"/>
    </location>
</feature>
<feature type="compositionally biased region" description="Low complexity" evidence="1">
    <location>
        <begin position="30"/>
        <end position="42"/>
    </location>
</feature>
<organism evidence="2 3">
    <name type="scientific">Polyrhizophydium stewartii</name>
    <dbReference type="NCBI Taxonomy" id="2732419"/>
    <lineage>
        <taxon>Eukaryota</taxon>
        <taxon>Fungi</taxon>
        <taxon>Fungi incertae sedis</taxon>
        <taxon>Chytridiomycota</taxon>
        <taxon>Chytridiomycota incertae sedis</taxon>
        <taxon>Chytridiomycetes</taxon>
        <taxon>Rhizophydiales</taxon>
        <taxon>Rhizophydiales incertae sedis</taxon>
        <taxon>Polyrhizophydium</taxon>
    </lineage>
</organism>
<feature type="compositionally biased region" description="Polar residues" evidence="1">
    <location>
        <begin position="138"/>
        <end position="147"/>
    </location>
</feature>
<evidence type="ECO:0000313" key="2">
    <source>
        <dbReference type="EMBL" id="KAL2914641.1"/>
    </source>
</evidence>
<feature type="region of interest" description="Disordered" evidence="1">
    <location>
        <begin position="689"/>
        <end position="715"/>
    </location>
</feature>
<feature type="compositionally biased region" description="Polar residues" evidence="1">
    <location>
        <begin position="160"/>
        <end position="181"/>
    </location>
</feature>
<sequence length="1168" mass="129342">MHLVDHLADHQRRLYSAVLGMQQRAAAAQAAASAQHAPTGAAPLANRSVGSGETAGPQAMEARIKVDELLKSAVEHRFGRQEAFSTDIVRRALDELVSLYRENFRSPKALVAMLHEYISKLKEIESGPRVASWPSGGPLSSSASHFTSLHHNSLGNLNNAQSHLSQQPQHPGANTSSLTQTQNPYQAKNIAPTFLTQSLTDMPIQSSNHMPAVAPASEADQLPIGSLPMTFQSSAPMAHKSLPVVPPAGSNLHAAAARQPPASKPRNNSTLFDWMSSSLPMPGMGRAMHNRSTSWTSPPLARPFDYSPRRLLSPPITKQTLDPSELERKQAKAQELRESFQSLKAEKLRSRSDKVQAVKERKMDQSRKLKESIEEKLVKAERLRESRLKSIQTKAKDENAKRDEITFITALNTENKKIEVKQRHQETEARLQELEGERLRKMSEVAAMQEAALERRRLQEQERLAKLAREEERKREAEAKKDEERKQREEQRIANKTEKLKRLEAFKSSKEAVVSQMRRELDERLEKGIRRKDEQLQQVKEKAAAANHNARAVADRVNAIRRTPEKHMQTDEDGDATPDEPSSLGAGPSTPRTAPTGAQAPSLSPPRGLPDNRRGAPSPHLILAPTTSDASDTSPSKRKAEKRRLKRVRQKVHEASEMFMYFPPTELGDVDKISKEFRQQTARLANMLRQRIQQQQQQQPQPQQPQQPDASTEFSNEIQSAIDAIEIERELQALLDLLTSGTSQVAVCASGLLGLLVEACCGVDARSMSLLPQSTICLGLEVAQCAAALPATVEYLLRSSDLLSLRMVEQLSRVVPKCAVLPETAMPVASRLFDLLSTCLEHESANAQTAGVQEDLVEAIVHLGVVEKLRAVYLVVHGPVLPETSLATFLRQSCRFVEAVSSPRLAGIAGRPFYERKQLRPHANSLASVFGQSDLCGLVTMLDSVLLFKVGNARTAAEESLPIVCIEIAAAILRTLNNICALDLCMVQSVLAAHGLSTECFHLILFWIQYWDKWSPTARGAFAANAAGVSQDQERGLLLDELLRELLVFLGNICLDNPKLAEMARLGSTQGPVMLRRLCLLPPRYFIEPTRQQALLPTLIVLTAHDDVNRLILEEEVSEQMLALFLQRHARRADEPKAGGAHMSLAMRLPERLRDPALFSSASKQAAE</sequence>
<feature type="compositionally biased region" description="Polar residues" evidence="1">
    <location>
        <begin position="265"/>
        <end position="274"/>
    </location>
</feature>
<feature type="region of interest" description="Disordered" evidence="1">
    <location>
        <begin position="306"/>
        <end position="328"/>
    </location>
</feature>
<feature type="compositionally biased region" description="Low complexity" evidence="1">
    <location>
        <begin position="544"/>
        <end position="561"/>
    </location>
</feature>
<feature type="region of interest" description="Disordered" evidence="1">
    <location>
        <begin position="128"/>
        <end position="181"/>
    </location>
</feature>
<dbReference type="Proteomes" id="UP001527925">
    <property type="component" value="Unassembled WGS sequence"/>
</dbReference>
<evidence type="ECO:0008006" key="4">
    <source>
        <dbReference type="Google" id="ProtNLM"/>
    </source>
</evidence>
<evidence type="ECO:0000256" key="1">
    <source>
        <dbReference type="SAM" id="MobiDB-lite"/>
    </source>
</evidence>
<feature type="compositionally biased region" description="Low complexity" evidence="1">
    <location>
        <begin position="624"/>
        <end position="634"/>
    </location>
</feature>
<gene>
    <name evidence="2" type="ORF">HK105_205779</name>
</gene>
<feature type="region of interest" description="Disordered" evidence="1">
    <location>
        <begin position="469"/>
        <end position="497"/>
    </location>
</feature>
<feature type="region of interest" description="Disordered" evidence="1">
    <location>
        <begin position="30"/>
        <end position="57"/>
    </location>
</feature>
<feature type="compositionally biased region" description="Basic and acidic residues" evidence="1">
    <location>
        <begin position="524"/>
        <end position="543"/>
    </location>
</feature>
<feature type="compositionally biased region" description="Low complexity" evidence="1">
    <location>
        <begin position="149"/>
        <end position="159"/>
    </location>
</feature>
<feature type="region of interest" description="Disordered" evidence="1">
    <location>
        <begin position="524"/>
        <end position="649"/>
    </location>
</feature>
<feature type="region of interest" description="Disordered" evidence="1">
    <location>
        <begin position="253"/>
        <end position="274"/>
    </location>
</feature>
<keyword evidence="3" id="KW-1185">Reference proteome</keyword>
<dbReference type="PANTHER" id="PTHR31434:SF2">
    <property type="entry name" value="S PHASE CYCLIN A-ASSOCIATED PROTEIN IN THE ENDOPLASMIC RETICULUM"/>
    <property type="match status" value="1"/>
</dbReference>
<feature type="compositionally biased region" description="Low complexity" evidence="1">
    <location>
        <begin position="693"/>
        <end position="708"/>
    </location>
</feature>
<dbReference type="EMBL" id="JADGIZ020000031">
    <property type="protein sequence ID" value="KAL2914641.1"/>
    <property type="molecule type" value="Genomic_DNA"/>
</dbReference>
<dbReference type="PANTHER" id="PTHR31434">
    <property type="entry name" value="S PHASE CYCLIN A-ASSOCIATED PROTEIN IN THE ENDOPLASMIC RETICULUM"/>
    <property type="match status" value="1"/>
</dbReference>
<protein>
    <recommendedName>
        <fullName evidence="4">S phase cyclin A-associated protein in the endoplasmic reticulum N-terminal domain-containing protein</fullName>
    </recommendedName>
</protein>